<dbReference type="GO" id="GO:0045493">
    <property type="term" value="P:xylan catabolic process"/>
    <property type="evidence" value="ECO:0007669"/>
    <property type="project" value="UniProtKB-KW"/>
</dbReference>
<keyword evidence="5" id="KW-0136">Cellulose degradation</keyword>
<evidence type="ECO:0000256" key="7">
    <source>
        <dbReference type="ARBA" id="ARBA00023295"/>
    </source>
</evidence>
<keyword evidence="3" id="KW-0732">Signal</keyword>
<proteinExistence type="predicted"/>
<keyword evidence="6" id="KW-0119">Carbohydrate metabolism</keyword>
<dbReference type="Pfam" id="PF03629">
    <property type="entry name" value="SASA"/>
    <property type="match status" value="1"/>
</dbReference>
<dbReference type="GO" id="GO:0008810">
    <property type="term" value="F:cellulase activity"/>
    <property type="evidence" value="ECO:0007669"/>
    <property type="project" value="UniProtKB-EC"/>
</dbReference>
<dbReference type="SUPFAM" id="SSF63446">
    <property type="entry name" value="Type I dockerin domain"/>
    <property type="match status" value="1"/>
</dbReference>
<dbReference type="InterPro" id="IPR002105">
    <property type="entry name" value="Dockerin_1_rpt"/>
</dbReference>
<keyword evidence="11" id="KW-1185">Reference proteome</keyword>
<keyword evidence="4 10" id="KW-0378">Hydrolase</keyword>
<dbReference type="GO" id="GO:0030245">
    <property type="term" value="P:cellulose catabolic process"/>
    <property type="evidence" value="ECO:0007669"/>
    <property type="project" value="UniProtKB-KW"/>
</dbReference>
<organism evidence="10 11">
    <name type="scientific">Ruminiclostridium hungatei</name>
    <name type="common">Clostridium hungatei</name>
    <dbReference type="NCBI Taxonomy" id="48256"/>
    <lineage>
        <taxon>Bacteria</taxon>
        <taxon>Bacillati</taxon>
        <taxon>Bacillota</taxon>
        <taxon>Clostridia</taxon>
        <taxon>Eubacteriales</taxon>
        <taxon>Oscillospiraceae</taxon>
        <taxon>Ruminiclostridium</taxon>
    </lineage>
</organism>
<reference evidence="10 11" key="1">
    <citation type="submission" date="2017-03" db="EMBL/GenBank/DDBJ databases">
        <title>Genome sequence of Clostridium hungatei DSM 14427.</title>
        <authorList>
            <person name="Poehlein A."/>
            <person name="Daniel R."/>
        </authorList>
    </citation>
    <scope>NUCLEOTIDE SEQUENCE [LARGE SCALE GENOMIC DNA]</scope>
    <source>
        <strain evidence="10 11">DSM 14427</strain>
    </source>
</reference>
<keyword evidence="8" id="KW-0624">Polysaccharide degradation</keyword>
<keyword evidence="10" id="KW-0858">Xylan degradation</keyword>
<dbReference type="InterPro" id="IPR016134">
    <property type="entry name" value="Dockerin_dom"/>
</dbReference>
<keyword evidence="7 10" id="KW-0326">Glycosidase</keyword>
<dbReference type="Pfam" id="PF00404">
    <property type="entry name" value="Dockerin_1"/>
    <property type="match status" value="1"/>
</dbReference>
<evidence type="ECO:0000256" key="5">
    <source>
        <dbReference type="ARBA" id="ARBA00023001"/>
    </source>
</evidence>
<dbReference type="InterPro" id="IPR036439">
    <property type="entry name" value="Dockerin_dom_sf"/>
</dbReference>
<dbReference type="InterPro" id="IPR005181">
    <property type="entry name" value="SASA"/>
</dbReference>
<dbReference type="PROSITE" id="PS51766">
    <property type="entry name" value="DOCKERIN"/>
    <property type="match status" value="1"/>
</dbReference>
<accession>A0A1V4SEW3</accession>
<protein>
    <recommendedName>
        <fullName evidence="2">cellulase</fullName>
        <ecNumber evidence="2">3.2.1.4</ecNumber>
    </recommendedName>
</protein>
<evidence type="ECO:0000256" key="8">
    <source>
        <dbReference type="ARBA" id="ARBA00023326"/>
    </source>
</evidence>
<dbReference type="InterPro" id="IPR039329">
    <property type="entry name" value="SIAE"/>
</dbReference>
<evidence type="ECO:0000256" key="4">
    <source>
        <dbReference type="ARBA" id="ARBA00022801"/>
    </source>
</evidence>
<evidence type="ECO:0000313" key="10">
    <source>
        <dbReference type="EMBL" id="OPX42283.1"/>
    </source>
</evidence>
<dbReference type="InterPro" id="IPR036514">
    <property type="entry name" value="SGNH_hydro_sf"/>
</dbReference>
<comment type="caution">
    <text evidence="10">The sequence shown here is derived from an EMBL/GenBank/DDBJ whole genome shotgun (WGS) entry which is preliminary data.</text>
</comment>
<dbReference type="EMBL" id="MZGX01000031">
    <property type="protein sequence ID" value="OPX42283.1"/>
    <property type="molecule type" value="Genomic_DNA"/>
</dbReference>
<dbReference type="Proteomes" id="UP000191554">
    <property type="component" value="Unassembled WGS sequence"/>
</dbReference>
<dbReference type="GO" id="GO:0001681">
    <property type="term" value="F:sialate O-acetylesterase activity"/>
    <property type="evidence" value="ECO:0007669"/>
    <property type="project" value="InterPro"/>
</dbReference>
<gene>
    <name evidence="10" type="primary">xynZ_3</name>
    <name evidence="10" type="ORF">CLHUN_38040</name>
</gene>
<dbReference type="SUPFAM" id="SSF52266">
    <property type="entry name" value="SGNH hydrolase"/>
    <property type="match status" value="1"/>
</dbReference>
<dbReference type="Gene3D" id="3.40.50.1110">
    <property type="entry name" value="SGNH hydrolase"/>
    <property type="match status" value="1"/>
</dbReference>
<sequence length="553" mass="60094">MKASSLKVKLITLVFLFSMVSGLYLPVSDVQADSSGKPFLHPIFSDHMVLQREVENNIWGWASPGEKITVELGGNVSTCTAASDGRWQAKLLPFSKGGPYELKVSGKTTVTLKDIFFGEVWLCAGQSNMAMQLPFVLNGDTEAKNSTNPNIRFFTTPYGSSSTPVDTFGYVSSWYQCSPDTVGNLSGAAYFFARELNAGLDVPIGIICSAVGGTQIESWISNEAFARFKAENNVSGYNPGSVNVYYNGMIAPLKPVKFKGVLWYQGESNTQFDYLYEKQLKTLVSDWRTGLGLIDAPFIIVQLPNYLQKQTSPVESVPWTTVREAQAMVAQSDKNIGLVTTIDIGEEDIHPKNKQDLGKRAALCALGKFYNRNITYSGPVYSGITKENGRIRLHFKNTAGGLMAGIKTGLEPVRQVSDELLKGFAIAGSNGIYVWADAVIDGDSILVGSSAVSQPETVRYAWANNPTGNLYNRAGFPASPFRTDQPLVVTPVITGDLNADEQVDAIDFSLLKMHLLGQRLLEGDALAAADMDFSGSVDVLDLAQLKKYLLGIG</sequence>
<dbReference type="CDD" id="cd14256">
    <property type="entry name" value="Dockerin_I"/>
    <property type="match status" value="1"/>
</dbReference>
<evidence type="ECO:0000256" key="6">
    <source>
        <dbReference type="ARBA" id="ARBA00023277"/>
    </source>
</evidence>
<dbReference type="STRING" id="48256.CLHUN_38040"/>
<comment type="catalytic activity">
    <reaction evidence="1">
        <text>Endohydrolysis of (1-&gt;4)-beta-D-glucosidic linkages in cellulose, lichenin and cereal beta-D-glucans.</text>
        <dbReference type="EC" id="3.2.1.4"/>
    </reaction>
</comment>
<dbReference type="PANTHER" id="PTHR22901">
    <property type="entry name" value="SIALATE O-ACETYLESTERASE"/>
    <property type="match status" value="1"/>
</dbReference>
<evidence type="ECO:0000313" key="11">
    <source>
        <dbReference type="Proteomes" id="UP000191554"/>
    </source>
</evidence>
<dbReference type="Gene3D" id="1.10.1330.10">
    <property type="entry name" value="Dockerin domain"/>
    <property type="match status" value="1"/>
</dbReference>
<name>A0A1V4SEW3_RUMHU</name>
<evidence type="ECO:0000256" key="3">
    <source>
        <dbReference type="ARBA" id="ARBA00022729"/>
    </source>
</evidence>
<feature type="domain" description="Dockerin" evidence="9">
    <location>
        <begin position="490"/>
        <end position="553"/>
    </location>
</feature>
<evidence type="ECO:0000259" key="9">
    <source>
        <dbReference type="PROSITE" id="PS51766"/>
    </source>
</evidence>
<dbReference type="RefSeq" id="WP_080066207.1">
    <property type="nucleotide sequence ID" value="NZ_MZGX01000031.1"/>
</dbReference>
<dbReference type="OrthoDB" id="9795554at2"/>
<dbReference type="AlphaFoldDB" id="A0A1V4SEW3"/>
<dbReference type="PANTHER" id="PTHR22901:SF0">
    <property type="entry name" value="SIALATE O-ACETYLESTERASE"/>
    <property type="match status" value="1"/>
</dbReference>
<evidence type="ECO:0000256" key="1">
    <source>
        <dbReference type="ARBA" id="ARBA00000966"/>
    </source>
</evidence>
<dbReference type="EC" id="3.2.1.4" evidence="2"/>
<evidence type="ECO:0000256" key="2">
    <source>
        <dbReference type="ARBA" id="ARBA00012601"/>
    </source>
</evidence>